<sequence>MSAARPHDAAPELALPLPLPLPLPRLQPDLSDATLFALHAGTLAGRVTQRRYRKSHDAASTCSPQTSICSLVFGLRRPATGGGAL</sequence>
<reference evidence="1 2" key="1">
    <citation type="journal article" date="2015" name="Nat. Commun.">
        <title>Outbred genome sequencing and CRISPR/Cas9 gene editing in butterflies.</title>
        <authorList>
            <person name="Li X."/>
            <person name="Fan D."/>
            <person name="Zhang W."/>
            <person name="Liu G."/>
            <person name="Zhang L."/>
            <person name="Zhao L."/>
            <person name="Fang X."/>
            <person name="Chen L."/>
            <person name="Dong Y."/>
            <person name="Chen Y."/>
            <person name="Ding Y."/>
            <person name="Zhao R."/>
            <person name="Feng M."/>
            <person name="Zhu Y."/>
            <person name="Feng Y."/>
            <person name="Jiang X."/>
            <person name="Zhu D."/>
            <person name="Xiang H."/>
            <person name="Feng X."/>
            <person name="Li S."/>
            <person name="Wang J."/>
            <person name="Zhang G."/>
            <person name="Kronforst M.R."/>
            <person name="Wang W."/>
        </authorList>
    </citation>
    <scope>NUCLEOTIDE SEQUENCE [LARGE SCALE GENOMIC DNA]</scope>
    <source>
        <strain evidence="1">Ya'a_city_454_Px</strain>
        <tissue evidence="1">Whole body</tissue>
    </source>
</reference>
<gene>
    <name evidence="1" type="ORF">RR46_15291</name>
</gene>
<dbReference type="Proteomes" id="UP000053268">
    <property type="component" value="Unassembled WGS sequence"/>
</dbReference>
<proteinExistence type="predicted"/>
<accession>A0A194PET3</accession>
<dbReference type="EMBL" id="KQ459606">
    <property type="protein sequence ID" value="KPI91787.1"/>
    <property type="molecule type" value="Genomic_DNA"/>
</dbReference>
<protein>
    <submittedName>
        <fullName evidence="1">Uncharacterized protein</fullName>
    </submittedName>
</protein>
<evidence type="ECO:0000313" key="1">
    <source>
        <dbReference type="EMBL" id="KPI91787.1"/>
    </source>
</evidence>
<keyword evidence="2" id="KW-1185">Reference proteome</keyword>
<dbReference type="AlphaFoldDB" id="A0A194PET3"/>
<name>A0A194PET3_PAPXU</name>
<evidence type="ECO:0000313" key="2">
    <source>
        <dbReference type="Proteomes" id="UP000053268"/>
    </source>
</evidence>
<organism evidence="1 2">
    <name type="scientific">Papilio xuthus</name>
    <name type="common">Asian swallowtail butterfly</name>
    <dbReference type="NCBI Taxonomy" id="66420"/>
    <lineage>
        <taxon>Eukaryota</taxon>
        <taxon>Metazoa</taxon>
        <taxon>Ecdysozoa</taxon>
        <taxon>Arthropoda</taxon>
        <taxon>Hexapoda</taxon>
        <taxon>Insecta</taxon>
        <taxon>Pterygota</taxon>
        <taxon>Neoptera</taxon>
        <taxon>Endopterygota</taxon>
        <taxon>Lepidoptera</taxon>
        <taxon>Glossata</taxon>
        <taxon>Ditrysia</taxon>
        <taxon>Papilionoidea</taxon>
        <taxon>Papilionidae</taxon>
        <taxon>Papilioninae</taxon>
        <taxon>Papilio</taxon>
    </lineage>
</organism>